<dbReference type="InterPro" id="IPR011049">
    <property type="entry name" value="Serralysin-like_metalloprot_C"/>
</dbReference>
<comment type="subcellular location">
    <subcellularLocation>
        <location evidence="1">Secreted</location>
    </subcellularLocation>
</comment>
<reference evidence="4" key="1">
    <citation type="submission" date="2018-05" db="EMBL/GenBank/DDBJ databases">
        <title>Reclassification of Methylarcula marina and Methylarcula terricola as Paracoccus methylarcula sp.nov., comb.nov. and Paracoccus terricola comb.nov.</title>
        <authorList>
            <person name="Shmareva M.N."/>
            <person name="Doronina N.V."/>
            <person name="Vasilenko O.V."/>
            <person name="Tarlachkov S.V."/>
            <person name="Trotsenko Y.A."/>
        </authorList>
    </citation>
    <scope>NUCLEOTIDE SEQUENCE [LARGE SCALE GENOMIC DNA]</scope>
    <source>
        <strain evidence="4">VKM B-2159</strain>
    </source>
</reference>
<organism evidence="4 5">
    <name type="scientific">Paracoccus methylarcula</name>
    <dbReference type="NCBI Taxonomy" id="72022"/>
    <lineage>
        <taxon>Bacteria</taxon>
        <taxon>Pseudomonadati</taxon>
        <taxon>Pseudomonadota</taxon>
        <taxon>Alphaproteobacteria</taxon>
        <taxon>Rhodobacterales</taxon>
        <taxon>Paracoccaceae</taxon>
        <taxon>Paracoccus</taxon>
    </lineage>
</organism>
<name>A0A422QV12_9RHOB</name>
<proteinExistence type="predicted"/>
<keyword evidence="2" id="KW-0964">Secreted</keyword>
<gene>
    <name evidence="4" type="ORF">A7A09_014335</name>
</gene>
<dbReference type="SUPFAM" id="SSF51120">
    <property type="entry name" value="beta-Roll"/>
    <property type="match status" value="4"/>
</dbReference>
<dbReference type="RefSeq" id="WP_106692052.1">
    <property type="nucleotide sequence ID" value="NZ_PXNQ02000009.1"/>
</dbReference>
<keyword evidence="5" id="KW-1185">Reference proteome</keyword>
<dbReference type="Pfam" id="PF00353">
    <property type="entry name" value="HemolysinCabind"/>
    <property type="match status" value="6"/>
</dbReference>
<evidence type="ECO:0000313" key="4">
    <source>
        <dbReference type="EMBL" id="RNF33672.1"/>
    </source>
</evidence>
<dbReference type="InterPro" id="IPR050557">
    <property type="entry name" value="RTX_toxin/Mannuronan_C5-epim"/>
</dbReference>
<comment type="caution">
    <text evidence="4">The sequence shown here is derived from an EMBL/GenBank/DDBJ whole genome shotgun (WGS) entry which is preliminary data.</text>
</comment>
<dbReference type="Gene3D" id="2.130.10.10">
    <property type="entry name" value="YVTN repeat-like/Quinoprotein amine dehydrogenase"/>
    <property type="match status" value="1"/>
</dbReference>
<dbReference type="PANTHER" id="PTHR38340">
    <property type="entry name" value="S-LAYER PROTEIN"/>
    <property type="match status" value="1"/>
</dbReference>
<dbReference type="PROSITE" id="PS00330">
    <property type="entry name" value="HEMOLYSIN_CALCIUM"/>
    <property type="match status" value="4"/>
</dbReference>
<feature type="non-terminal residue" evidence="4">
    <location>
        <position position="720"/>
    </location>
</feature>
<dbReference type="InterPro" id="IPR001343">
    <property type="entry name" value="Hemolysn_Ca-bd"/>
</dbReference>
<sequence length="720" mass="75591">MLTYQHVGTYGVTRTKWLSGISDLEILSIGGRTLLFATTEFRGGGLSSYTIPASGELLRPADTRPFLPEFTYQQEPDISLLNMNGGTFIHHSHLGGAEHLGIRVTETGKLGEFTPILAGTGIDAPISSLGQYDSPAGSFLYLAHRDELDIAIHEMDARGRPAQPASHSHLSIDAPTGSSLDKIIETHAGEGRFLVAISALGDFISTYRISNSGEIAHKALHVAAMGTGYAVPTDIKAVHVEDRSYVIVAAAGSSSLTVFQLLADGKLKPTDHVLDEGYTAFQAVTSLETATIDGRTFVFAGGVDDGFSVFTLQPDGRLLHLRTLADRDDMTLADISDIEAKVIDGKIVLFISSATETGITQLVFDPGKIGWTGSTTTGRAVGTAENDMILGQPGTTTMLGGEGDDILIATSSNVKMFGGSGADIFVPANTSGRNLIKGFEPGVDHLDLSQLGMIRSLHQIDFQPRTGGIKLRFQDVTIDIITSDGRQLTEADFSNDLFPITHYNLPEIDITKPPLPPPVSTTLGQHVFGTSGADRLTGMGGPDMLVARESDDTLAGGSGNDSLHGNDGHDRLAGDDGDDLLLGGPGLDLLVAGLGNDSGFGGPDNDTLHGNAGHDSLMGENGRDHLDGGAGNDLLSGGLHDDRLIAGPGDDRLLGGDGNDTLLGIEGLNRLFGMHGDDRIVGGDDHDTIRAGTGDDAVFGKLGNDWITGDDGHDILHGNA</sequence>
<dbReference type="PANTHER" id="PTHR38340:SF1">
    <property type="entry name" value="S-LAYER PROTEIN"/>
    <property type="match status" value="1"/>
</dbReference>
<protein>
    <submittedName>
        <fullName evidence="4">Calcium-binding protein</fullName>
    </submittedName>
</protein>
<dbReference type="OrthoDB" id="9342475at2"/>
<dbReference type="InterPro" id="IPR018511">
    <property type="entry name" value="Hemolysin-typ_Ca-bd_CS"/>
</dbReference>
<dbReference type="PRINTS" id="PR00313">
    <property type="entry name" value="CABNDNGRPT"/>
</dbReference>
<dbReference type="GO" id="GO:0005576">
    <property type="term" value="C:extracellular region"/>
    <property type="evidence" value="ECO:0007669"/>
    <property type="project" value="UniProtKB-SubCell"/>
</dbReference>
<dbReference type="EMBL" id="PXNQ02000009">
    <property type="protein sequence ID" value="RNF33672.1"/>
    <property type="molecule type" value="Genomic_DNA"/>
</dbReference>
<evidence type="ECO:0000313" key="5">
    <source>
        <dbReference type="Proteomes" id="UP000238137"/>
    </source>
</evidence>
<evidence type="ECO:0000256" key="2">
    <source>
        <dbReference type="ARBA" id="ARBA00022525"/>
    </source>
</evidence>
<dbReference type="Gene3D" id="2.150.10.10">
    <property type="entry name" value="Serralysin-like metalloprotease, C-terminal"/>
    <property type="match status" value="4"/>
</dbReference>
<dbReference type="Proteomes" id="UP000238137">
    <property type="component" value="Unassembled WGS sequence"/>
</dbReference>
<evidence type="ECO:0000256" key="1">
    <source>
        <dbReference type="ARBA" id="ARBA00004613"/>
    </source>
</evidence>
<dbReference type="AlphaFoldDB" id="A0A422QV12"/>
<evidence type="ECO:0000256" key="3">
    <source>
        <dbReference type="SAM" id="MobiDB-lite"/>
    </source>
</evidence>
<dbReference type="GO" id="GO:0005509">
    <property type="term" value="F:calcium ion binding"/>
    <property type="evidence" value="ECO:0007669"/>
    <property type="project" value="InterPro"/>
</dbReference>
<dbReference type="InterPro" id="IPR015943">
    <property type="entry name" value="WD40/YVTN_repeat-like_dom_sf"/>
</dbReference>
<feature type="region of interest" description="Disordered" evidence="3">
    <location>
        <begin position="550"/>
        <end position="572"/>
    </location>
</feature>
<accession>A0A422QV12</accession>